<dbReference type="PROSITE" id="PS50188">
    <property type="entry name" value="B302_SPRY"/>
    <property type="match status" value="1"/>
</dbReference>
<dbReference type="GO" id="GO:0005737">
    <property type="term" value="C:cytoplasm"/>
    <property type="evidence" value="ECO:0007669"/>
    <property type="project" value="TreeGrafter"/>
</dbReference>
<feature type="region of interest" description="Disordered" evidence="3">
    <location>
        <begin position="516"/>
        <end position="667"/>
    </location>
</feature>
<feature type="region of interest" description="Disordered" evidence="3">
    <location>
        <begin position="436"/>
        <end position="458"/>
    </location>
</feature>
<dbReference type="SUPFAM" id="SSF49265">
    <property type="entry name" value="Fibronectin type III"/>
    <property type="match status" value="1"/>
</dbReference>
<feature type="domain" description="B30.2/SPRY" evidence="4">
    <location>
        <begin position="1212"/>
        <end position="1403"/>
    </location>
</feature>
<feature type="region of interest" description="Disordered" evidence="3">
    <location>
        <begin position="796"/>
        <end position="851"/>
    </location>
</feature>
<dbReference type="PROSITE" id="PS50853">
    <property type="entry name" value="FN3"/>
    <property type="match status" value="1"/>
</dbReference>
<comment type="caution">
    <text evidence="6">The sequence shown here is derived from an EMBL/GenBank/DDBJ whole genome shotgun (WGS) entry which is preliminary data.</text>
</comment>
<dbReference type="InterPro" id="IPR003961">
    <property type="entry name" value="FN3_dom"/>
</dbReference>
<dbReference type="InterPro" id="IPR036116">
    <property type="entry name" value="FN3_sf"/>
</dbReference>
<feature type="compositionally biased region" description="Basic and acidic residues" evidence="3">
    <location>
        <begin position="641"/>
        <end position="660"/>
    </location>
</feature>
<feature type="compositionally biased region" description="Acidic residues" evidence="3">
    <location>
        <begin position="828"/>
        <end position="842"/>
    </location>
</feature>
<dbReference type="Proteomes" id="UP001152622">
    <property type="component" value="Chromosome 17"/>
</dbReference>
<protein>
    <recommendedName>
        <fullName evidence="8">Cardiomyopathy-associated protein 5</fullName>
    </recommendedName>
</protein>
<evidence type="ECO:0000259" key="4">
    <source>
        <dbReference type="PROSITE" id="PS50188"/>
    </source>
</evidence>
<dbReference type="EMBL" id="JAINUF010000017">
    <property type="protein sequence ID" value="KAJ8339293.1"/>
    <property type="molecule type" value="Genomic_DNA"/>
</dbReference>
<name>A0A9Q1EIA2_SYNKA</name>
<feature type="compositionally biased region" description="Basic and acidic residues" evidence="3">
    <location>
        <begin position="436"/>
        <end position="448"/>
    </location>
</feature>
<feature type="domain" description="Fibronectin type-III" evidence="5">
    <location>
        <begin position="1046"/>
        <end position="1142"/>
    </location>
</feature>
<feature type="compositionally biased region" description="Polar residues" evidence="3">
    <location>
        <begin position="613"/>
        <end position="627"/>
    </location>
</feature>
<feature type="compositionally biased region" description="Basic and acidic residues" evidence="3">
    <location>
        <begin position="233"/>
        <end position="249"/>
    </location>
</feature>
<dbReference type="SUPFAM" id="SSF49899">
    <property type="entry name" value="Concanavalin A-like lectins/glucanases"/>
    <property type="match status" value="1"/>
</dbReference>
<dbReference type="Pfam" id="PF00041">
    <property type="entry name" value="fn3"/>
    <property type="match status" value="1"/>
</dbReference>
<evidence type="ECO:0000313" key="6">
    <source>
        <dbReference type="EMBL" id="KAJ8339293.1"/>
    </source>
</evidence>
<dbReference type="InterPro" id="IPR013320">
    <property type="entry name" value="ConA-like_dom_sf"/>
</dbReference>
<dbReference type="InterPro" id="IPR043136">
    <property type="entry name" value="B30.2/SPRY_sf"/>
</dbReference>
<keyword evidence="1 2" id="KW-0175">Coiled coil</keyword>
<dbReference type="Pfam" id="PF00622">
    <property type="entry name" value="SPRY"/>
    <property type="match status" value="1"/>
</dbReference>
<proteinExistence type="predicted"/>
<dbReference type="SUPFAM" id="SSF57845">
    <property type="entry name" value="B-box zinc-binding domain"/>
    <property type="match status" value="1"/>
</dbReference>
<feature type="compositionally biased region" description="Basic and acidic residues" evidence="3">
    <location>
        <begin position="207"/>
        <end position="223"/>
    </location>
</feature>
<dbReference type="InterPro" id="IPR013783">
    <property type="entry name" value="Ig-like_fold"/>
</dbReference>
<sequence>MVQDQAVKPKLQCVMMDPSFSMVTVQSEDSGIVWETASSRCSSPWASDASTTSEAYVHGSGTAGKIVFIMDEDKIIRRRKRTRGKLGEKFRPAPTEQLKGADERPAMAEVSVPNIRPQVTAENEELPKPKEHKEQDLFSIVSEGSEILNIIVPSRLPTVDEEESSEMPENLSYLEQTQMVRTYPMNEETETGTGSFEVNVFGEAMVREEEQSSTDKEPLEPDTSHCPPVSKPVRREGTGDTDYFEKFTLLDESTPPDVPLGKTEIVLTEANEGAEAKENQEQSASKDPEASSLSGDIAGDHLDDIFYGSGCHVGPDDSPADKSISEGEEEHDTKDGEVPKSPLKESGSALFGSQEMILTPIFLSPGPPKIIDQSLLDEPRALSFLYTDLYEEAAGDRGTGEECSDVESTVSERSLHRRLSDTDDASGYLEKFILKDETPVVEDEPTKDSDEEGGLRMWPGSTLELMGLVTGVKEEAVEGNTKPEEIIENFLASYEETDEIVTSENTELEDEMFQPPAVVQESKHIQLEAVTNNEKSKDKPEEKVVQETDRTENETSDENKVSKCLMEKTTENTESEKEDVSKHVPSSNAVDKAPSEAEMCTQESQMLDKISKQDISQTVSEDTSKSQLPHAVSVDAADSLIKGKEKPPQREDSSPHRGSDNSKATDILKNTDEDIICEDDKEVQCALGSTAIHRPVPDCDMISKTVKQKGEMLSLSPLLPVETVQVEKVQKLEEDSAVEEKVLSSPPEDLSEYYNEPFITEPPEMYRDQDDGTTKALAYEMINQLEVCEPLDTETEAVKENKSGEQSEHGFDFVEAPTRDSSSKEAVAVDDEFVEVLDETPPEEDKQENKDSKKSRFNFCVVCRCVISSLNIPFGEHKGHEVSTLNEAYDDIKGKLSQWISVLQGRSEKIEDLVSELERAYSSLEDNCKSNAQSLDEQNEEMVKAVVEQYNEMCRIMAEKKRLRLEQLGSQIGTFQERIESAKETLEREAKEVERPDPLVLVSSSKDINKSLSRALESTLSPEPVLVNYASGSEDREQKVLKDILVPQEPYLLVQEASSATCTSITVYWRVSEGDVIDCFQVNCVEESQGATPEVYKVTVKESSCTLEELAPDRHYRVWVMAFNYAGCSLPSEKLTFRTEIIPEQCTVCWDSAIIRWSSVYPAAAETFTLEYCRQNACEGEGLRSISGIRNYEQSVLLQPNEHYLFYIRAVNFAGSSEQSEAALISTSGTRFNLLKDTASPDLVLSKDNMVQYPEEAFNRSTAPNECQGILGELLPPRGLHYWETKVEGSEGYRIGVAYRTTPRNSRLGENSTSWCIHCLPTSASCRYELLHNSTQTSIITAEVPARIGTLLDCLRGRLCFFNAQSGQLLGSCCHRFTEPCHPVLVLERPGTLALNPVTELPDFAKRC</sequence>
<accession>A0A9Q1EIA2</accession>
<reference evidence="6" key="1">
    <citation type="journal article" date="2023" name="Science">
        <title>Genome structures resolve the early diversification of teleost fishes.</title>
        <authorList>
            <person name="Parey E."/>
            <person name="Louis A."/>
            <person name="Montfort J."/>
            <person name="Bouchez O."/>
            <person name="Roques C."/>
            <person name="Iampietro C."/>
            <person name="Lluch J."/>
            <person name="Castinel A."/>
            <person name="Donnadieu C."/>
            <person name="Desvignes T."/>
            <person name="Floi Bucao C."/>
            <person name="Jouanno E."/>
            <person name="Wen M."/>
            <person name="Mejri S."/>
            <person name="Dirks R."/>
            <person name="Jansen H."/>
            <person name="Henkel C."/>
            <person name="Chen W.J."/>
            <person name="Zahm M."/>
            <person name="Cabau C."/>
            <person name="Klopp C."/>
            <person name="Thompson A.W."/>
            <person name="Robinson-Rechavi M."/>
            <person name="Braasch I."/>
            <person name="Lecointre G."/>
            <person name="Bobe J."/>
            <person name="Postlethwait J.H."/>
            <person name="Berthelot C."/>
            <person name="Roest Crollius H."/>
            <person name="Guiguen Y."/>
        </authorList>
    </citation>
    <scope>NUCLEOTIDE SEQUENCE</scope>
    <source>
        <strain evidence="6">WJC10195</strain>
    </source>
</reference>
<dbReference type="InterPro" id="IPR003877">
    <property type="entry name" value="SPRY_dom"/>
</dbReference>
<feature type="region of interest" description="Disordered" evidence="3">
    <location>
        <begin position="734"/>
        <end position="755"/>
    </location>
</feature>
<organism evidence="6 7">
    <name type="scientific">Synaphobranchus kaupii</name>
    <name type="common">Kaup's arrowtooth eel</name>
    <dbReference type="NCBI Taxonomy" id="118154"/>
    <lineage>
        <taxon>Eukaryota</taxon>
        <taxon>Metazoa</taxon>
        <taxon>Chordata</taxon>
        <taxon>Craniata</taxon>
        <taxon>Vertebrata</taxon>
        <taxon>Euteleostomi</taxon>
        <taxon>Actinopterygii</taxon>
        <taxon>Neopterygii</taxon>
        <taxon>Teleostei</taxon>
        <taxon>Anguilliformes</taxon>
        <taxon>Synaphobranchidae</taxon>
        <taxon>Synaphobranchus</taxon>
    </lineage>
</organism>
<feature type="compositionally biased region" description="Basic and acidic residues" evidence="3">
    <location>
        <begin position="534"/>
        <end position="582"/>
    </location>
</feature>
<dbReference type="InterPro" id="IPR001870">
    <property type="entry name" value="B30.2/SPRY"/>
</dbReference>
<dbReference type="SMART" id="SM00060">
    <property type="entry name" value="FN3"/>
    <property type="match status" value="2"/>
</dbReference>
<feature type="compositionally biased region" description="Basic and acidic residues" evidence="3">
    <location>
        <begin position="796"/>
        <end position="823"/>
    </location>
</feature>
<dbReference type="PANTHER" id="PTHR24099:SF7">
    <property type="entry name" value="CARDIOMYOPATHY-ASSOCIATED PROTEIN 5"/>
    <property type="match status" value="1"/>
</dbReference>
<gene>
    <name evidence="6" type="ORF">SKAU_G00360790</name>
</gene>
<evidence type="ECO:0008006" key="8">
    <source>
        <dbReference type="Google" id="ProtNLM"/>
    </source>
</evidence>
<feature type="coiled-coil region" evidence="2">
    <location>
        <begin position="900"/>
        <end position="941"/>
    </location>
</feature>
<keyword evidence="7" id="KW-1185">Reference proteome</keyword>
<evidence type="ECO:0000259" key="5">
    <source>
        <dbReference type="PROSITE" id="PS50853"/>
    </source>
</evidence>
<evidence type="ECO:0000256" key="3">
    <source>
        <dbReference type="SAM" id="MobiDB-lite"/>
    </source>
</evidence>
<dbReference type="Gene3D" id="2.60.40.10">
    <property type="entry name" value="Immunoglobulins"/>
    <property type="match status" value="2"/>
</dbReference>
<evidence type="ECO:0000313" key="7">
    <source>
        <dbReference type="Proteomes" id="UP001152622"/>
    </source>
</evidence>
<dbReference type="OrthoDB" id="9949315at2759"/>
<feature type="coiled-coil region" evidence="2">
    <location>
        <begin position="965"/>
        <end position="992"/>
    </location>
</feature>
<evidence type="ECO:0000256" key="2">
    <source>
        <dbReference type="SAM" id="Coils"/>
    </source>
</evidence>
<dbReference type="PANTHER" id="PTHR24099">
    <property type="entry name" value="E3 UBIQUITIN-PROTEIN LIGASE TRIM36-RELATED"/>
    <property type="match status" value="1"/>
</dbReference>
<feature type="compositionally biased region" description="Basic and acidic residues" evidence="3">
    <location>
        <begin position="274"/>
        <end position="289"/>
    </location>
</feature>
<evidence type="ECO:0000256" key="1">
    <source>
        <dbReference type="ARBA" id="ARBA00023054"/>
    </source>
</evidence>
<feature type="compositionally biased region" description="Basic and acidic residues" evidence="3">
    <location>
        <begin position="319"/>
        <end position="338"/>
    </location>
</feature>
<dbReference type="Gene3D" id="2.60.120.920">
    <property type="match status" value="1"/>
</dbReference>
<dbReference type="InterPro" id="IPR050617">
    <property type="entry name" value="E3_ligase_FN3/SPRY"/>
</dbReference>
<dbReference type="CDD" id="cd00063">
    <property type="entry name" value="FN3"/>
    <property type="match status" value="2"/>
</dbReference>
<feature type="region of interest" description="Disordered" evidence="3">
    <location>
        <begin position="207"/>
        <end position="349"/>
    </location>
</feature>